<dbReference type="Proteomes" id="UP000467700">
    <property type="component" value="Unassembled WGS sequence"/>
</dbReference>
<evidence type="ECO:0000313" key="3">
    <source>
        <dbReference type="Proteomes" id="UP000467700"/>
    </source>
</evidence>
<name>A0A8S0XPK5_CYCAE</name>
<protein>
    <submittedName>
        <fullName evidence="2">Uncharacterized protein</fullName>
    </submittedName>
</protein>
<feature type="region of interest" description="Disordered" evidence="1">
    <location>
        <begin position="74"/>
        <end position="100"/>
    </location>
</feature>
<reference evidence="2 3" key="1">
    <citation type="submission" date="2020-01" db="EMBL/GenBank/DDBJ databases">
        <authorList>
            <person name="Gupta K D."/>
        </authorList>
    </citation>
    <scope>NUCLEOTIDE SEQUENCE [LARGE SCALE GENOMIC DNA]</scope>
</reference>
<sequence length="570" mass="61828">MTSCNLTTTTIISATAMSITVAHLLHNSIAHAVDDMFVDFEFQPRSDVDHDTSGAKDSSSTCLSSRPTKIPRLEEQSFAAASTSDVKGKSKEGTPNLNTERISSTSVSILHLHPQLPPEILDTILDFLENQDMRPVLSTNSFLGSIAQRRVYASVSLDSPVRTVAFLQTVVKNPRLAALVRSLELDVSKQGVVKNGKNRSGSKGGWNLRAAVGEAAAAVSGVGAALVGGGPLPNPNGNVNTLPPVTNGLALAATAGPANPPGQAATSSQLRRDLFGVAHLTANFYRLLQRALHLMPALTELSLELPKSHSPVWLLEGCPFRLKKFATSMHCHRPLARFLSGEIVEGVEELTLRGFHNESVFLLPFVGSAPPSNALVTNEDEEENEKTFRLPRHALPRLRMFSAIHAGPPIVRTIMRGRPVEIVSVPLFPQGGVATLDALAMGSAMLKRLNVISFDPGAPNFLFEHLTQRFGALEALHVVMLMADYSKEFLEDCATLLGRFVNLKYITFMAASADETLNTLDEDDVAKRWHKACPTLQTIILPRGRVWFQGEPEPAMRTGQEIVRLGSPLR</sequence>
<evidence type="ECO:0000256" key="1">
    <source>
        <dbReference type="SAM" id="MobiDB-lite"/>
    </source>
</evidence>
<dbReference type="OrthoDB" id="3178870at2759"/>
<proteinExistence type="predicted"/>
<comment type="caution">
    <text evidence="2">The sequence shown here is derived from an EMBL/GenBank/DDBJ whole genome shotgun (WGS) entry which is preliminary data.</text>
</comment>
<organism evidence="2 3">
    <name type="scientific">Cyclocybe aegerita</name>
    <name type="common">Black poplar mushroom</name>
    <name type="synonym">Agrocybe aegerita</name>
    <dbReference type="NCBI Taxonomy" id="1973307"/>
    <lineage>
        <taxon>Eukaryota</taxon>
        <taxon>Fungi</taxon>
        <taxon>Dikarya</taxon>
        <taxon>Basidiomycota</taxon>
        <taxon>Agaricomycotina</taxon>
        <taxon>Agaricomycetes</taxon>
        <taxon>Agaricomycetidae</taxon>
        <taxon>Agaricales</taxon>
        <taxon>Agaricineae</taxon>
        <taxon>Bolbitiaceae</taxon>
        <taxon>Cyclocybe</taxon>
    </lineage>
</organism>
<dbReference type="AlphaFoldDB" id="A0A8S0XPK5"/>
<feature type="compositionally biased region" description="Polar residues" evidence="1">
    <location>
        <begin position="55"/>
        <end position="67"/>
    </location>
</feature>
<feature type="region of interest" description="Disordered" evidence="1">
    <location>
        <begin position="48"/>
        <end position="67"/>
    </location>
</feature>
<evidence type="ECO:0000313" key="2">
    <source>
        <dbReference type="EMBL" id="CAA7267843.1"/>
    </source>
</evidence>
<dbReference type="EMBL" id="CACVBS010000063">
    <property type="protein sequence ID" value="CAA7267843.1"/>
    <property type="molecule type" value="Genomic_DNA"/>
</dbReference>
<keyword evidence="3" id="KW-1185">Reference proteome</keyword>
<accession>A0A8S0XPK5</accession>
<gene>
    <name evidence="2" type="ORF">AAE3_LOCUS10080</name>
</gene>